<dbReference type="Gene3D" id="6.10.140.2220">
    <property type="match status" value="1"/>
</dbReference>
<accession>A0A166ERF5</accession>
<evidence type="ECO:0000256" key="2">
    <source>
        <dbReference type="ARBA" id="ARBA00022771"/>
    </source>
</evidence>
<dbReference type="EMBL" id="KV428040">
    <property type="protein sequence ID" value="KZT39859.1"/>
    <property type="molecule type" value="Genomic_DNA"/>
</dbReference>
<evidence type="ECO:0000256" key="4">
    <source>
        <dbReference type="PROSITE-ProRule" id="PRU00134"/>
    </source>
</evidence>
<dbReference type="PROSITE" id="PS50865">
    <property type="entry name" value="ZF_MYND_2"/>
    <property type="match status" value="1"/>
</dbReference>
<keyword evidence="3" id="KW-0862">Zinc</keyword>
<dbReference type="AlphaFoldDB" id="A0A166ERF5"/>
<dbReference type="Pfam" id="PF01753">
    <property type="entry name" value="zf-MYND"/>
    <property type="match status" value="1"/>
</dbReference>
<dbReference type="Proteomes" id="UP000076798">
    <property type="component" value="Unassembled WGS sequence"/>
</dbReference>
<keyword evidence="1" id="KW-0479">Metal-binding</keyword>
<evidence type="ECO:0000259" key="5">
    <source>
        <dbReference type="PROSITE" id="PS50865"/>
    </source>
</evidence>
<sequence length="387" mass="44353">MYGFQCLACLESWLAVIRFRDTVAEPDFCRIGVEMANIHPGMDYFVLSSHFHRKSSVYPFDTWGDALPHMADILRSNSEFDSADILDLKYLLYCGKADAVREMAENAARRRPEIGFWYYALALAATGNIGDVLKQIREHLQNDHLSVDQRFHLLCRYSSIALHFVVNELRSSRPAEPMWDETLSLLAFWYESLRAAVNDAAPDTPNLSLLVSIVSLFHILIHGPKLRPNFCGTELRSVVQHYDFIMTIHEFFMSSKASDCVPSVERKIETFFLDNIVSSTSKWNSLIKRTNSCVWAQEERERMSLKPSGLGITFVDGSPHADPTKMAVLDAANRRRMHLYNCSWCLNPSAVMRKCAVCESTRYCDKECQKRDWKAHKKVCKSQEITI</sequence>
<reference evidence="6 7" key="1">
    <citation type="journal article" date="2016" name="Mol. Biol. Evol.">
        <title>Comparative Genomics of Early-Diverging Mushroom-Forming Fungi Provides Insights into the Origins of Lignocellulose Decay Capabilities.</title>
        <authorList>
            <person name="Nagy L.G."/>
            <person name="Riley R."/>
            <person name="Tritt A."/>
            <person name="Adam C."/>
            <person name="Daum C."/>
            <person name="Floudas D."/>
            <person name="Sun H."/>
            <person name="Yadav J.S."/>
            <person name="Pangilinan J."/>
            <person name="Larsson K.H."/>
            <person name="Matsuura K."/>
            <person name="Barry K."/>
            <person name="Labutti K."/>
            <person name="Kuo R."/>
            <person name="Ohm R.A."/>
            <person name="Bhattacharya S.S."/>
            <person name="Shirouzu T."/>
            <person name="Yoshinaga Y."/>
            <person name="Martin F.M."/>
            <person name="Grigoriev I.V."/>
            <person name="Hibbett D.S."/>
        </authorList>
    </citation>
    <scope>NUCLEOTIDE SEQUENCE [LARGE SCALE GENOMIC DNA]</scope>
    <source>
        <strain evidence="6 7">HHB10207 ss-3</strain>
    </source>
</reference>
<protein>
    <recommendedName>
        <fullName evidence="5">MYND-type domain-containing protein</fullName>
    </recommendedName>
</protein>
<evidence type="ECO:0000256" key="3">
    <source>
        <dbReference type="ARBA" id="ARBA00022833"/>
    </source>
</evidence>
<organism evidence="6 7">
    <name type="scientific">Sistotremastrum suecicum HHB10207 ss-3</name>
    <dbReference type="NCBI Taxonomy" id="1314776"/>
    <lineage>
        <taxon>Eukaryota</taxon>
        <taxon>Fungi</taxon>
        <taxon>Dikarya</taxon>
        <taxon>Basidiomycota</taxon>
        <taxon>Agaricomycotina</taxon>
        <taxon>Agaricomycetes</taxon>
        <taxon>Sistotremastrales</taxon>
        <taxon>Sistotremastraceae</taxon>
        <taxon>Sistotremastrum</taxon>
    </lineage>
</organism>
<evidence type="ECO:0000313" key="7">
    <source>
        <dbReference type="Proteomes" id="UP000076798"/>
    </source>
</evidence>
<dbReference type="InterPro" id="IPR002893">
    <property type="entry name" value="Znf_MYND"/>
</dbReference>
<dbReference type="STRING" id="1314776.A0A166ERF5"/>
<feature type="domain" description="MYND-type" evidence="5">
    <location>
        <begin position="342"/>
        <end position="380"/>
    </location>
</feature>
<evidence type="ECO:0000256" key="1">
    <source>
        <dbReference type="ARBA" id="ARBA00022723"/>
    </source>
</evidence>
<dbReference type="SUPFAM" id="SSF144232">
    <property type="entry name" value="HIT/MYND zinc finger-like"/>
    <property type="match status" value="1"/>
</dbReference>
<name>A0A166ERF5_9AGAM</name>
<evidence type="ECO:0000313" key="6">
    <source>
        <dbReference type="EMBL" id="KZT39859.1"/>
    </source>
</evidence>
<dbReference type="OrthoDB" id="432970at2759"/>
<keyword evidence="2 4" id="KW-0863">Zinc-finger</keyword>
<dbReference type="GO" id="GO:0008270">
    <property type="term" value="F:zinc ion binding"/>
    <property type="evidence" value="ECO:0007669"/>
    <property type="project" value="UniProtKB-KW"/>
</dbReference>
<proteinExistence type="predicted"/>
<keyword evidence="7" id="KW-1185">Reference proteome</keyword>
<gene>
    <name evidence="6" type="ORF">SISSUDRAFT_571788</name>
</gene>